<proteinExistence type="predicted"/>
<dbReference type="EMBL" id="LR824004">
    <property type="protein sequence ID" value="CAD0193990.1"/>
    <property type="molecule type" value="Genomic_DNA"/>
</dbReference>
<organism evidence="2 3">
    <name type="scientific">Chrysodeixis includens</name>
    <name type="common">Soybean looper</name>
    <name type="synonym">Pseudoplusia includens</name>
    <dbReference type="NCBI Taxonomy" id="689277"/>
    <lineage>
        <taxon>Eukaryota</taxon>
        <taxon>Metazoa</taxon>
        <taxon>Ecdysozoa</taxon>
        <taxon>Arthropoda</taxon>
        <taxon>Hexapoda</taxon>
        <taxon>Insecta</taxon>
        <taxon>Pterygota</taxon>
        <taxon>Neoptera</taxon>
        <taxon>Endopterygota</taxon>
        <taxon>Lepidoptera</taxon>
        <taxon>Glossata</taxon>
        <taxon>Ditrysia</taxon>
        <taxon>Noctuoidea</taxon>
        <taxon>Noctuidae</taxon>
        <taxon>Plusiinae</taxon>
        <taxon>Chrysodeixis</taxon>
    </lineage>
</organism>
<dbReference type="AlphaFoldDB" id="A0A9N8KP25"/>
<accession>A0A9N8KP25</accession>
<sequence length="340" mass="39992">MADKFASEIKAHIKKAIEVSEREMAECEKKELDWMKRLDNRYNKKRNVKNASASGRQPKERSASQPPRQRPREQLMEPPRQVPRRMPRGGLRSLGEPSQLMEPREQVPEQPRQVPLQIPREVPREAVRVAPRVVPRVAPNESPRDLGLPWRLSRGPSTEPQRESQGESPRESPTSESSRDAVVVDSAEQTPSPEPSTSRGRSRSRQREQREQRQQRTDKLRIGLLVPVRGRPTNPNRRYYVMERLTQEELLLYEWAQFMVQQAGWHSVYIEDGKIFVEFRENSRPFAIRSYRDLCELSNYRWSANRASRKFHGFRVFRDTRRPRSPRSRQEYEDDSSSEE</sequence>
<feature type="compositionally biased region" description="Low complexity" evidence="1">
    <location>
        <begin position="128"/>
        <end position="139"/>
    </location>
</feature>
<gene>
    <name evidence="2" type="ORF">CINC_LOCUS286</name>
</gene>
<protein>
    <submittedName>
        <fullName evidence="2">Uncharacterized protein</fullName>
    </submittedName>
</protein>
<name>A0A9N8KP25_CHRIL</name>
<feature type="region of interest" description="Disordered" evidence="1">
    <location>
        <begin position="321"/>
        <end position="340"/>
    </location>
</feature>
<feature type="compositionally biased region" description="Basic and acidic residues" evidence="1">
    <location>
        <begin position="160"/>
        <end position="170"/>
    </location>
</feature>
<evidence type="ECO:0000313" key="3">
    <source>
        <dbReference type="Proteomes" id="UP001154114"/>
    </source>
</evidence>
<dbReference type="Proteomes" id="UP001154114">
    <property type="component" value="Chromosome 1"/>
</dbReference>
<feature type="region of interest" description="Disordered" evidence="1">
    <location>
        <begin position="39"/>
        <end position="221"/>
    </location>
</feature>
<feature type="compositionally biased region" description="Basic and acidic residues" evidence="1">
    <location>
        <begin position="205"/>
        <end position="221"/>
    </location>
</feature>
<evidence type="ECO:0000256" key="1">
    <source>
        <dbReference type="SAM" id="MobiDB-lite"/>
    </source>
</evidence>
<evidence type="ECO:0000313" key="2">
    <source>
        <dbReference type="EMBL" id="CAD0193990.1"/>
    </source>
</evidence>
<reference evidence="2" key="1">
    <citation type="submission" date="2021-12" db="EMBL/GenBank/DDBJ databases">
        <authorList>
            <person name="King R."/>
        </authorList>
    </citation>
    <scope>NUCLEOTIDE SEQUENCE</scope>
</reference>
<keyword evidence="3" id="KW-1185">Reference proteome</keyword>